<dbReference type="Proteomes" id="UP001165427">
    <property type="component" value="Unassembled WGS sequence"/>
</dbReference>
<gene>
    <name evidence="1" type="ORF">MRX98_18085</name>
</gene>
<protein>
    <submittedName>
        <fullName evidence="1">Uncharacterized protein</fullName>
    </submittedName>
</protein>
<keyword evidence="2" id="KW-1185">Reference proteome</keyword>
<dbReference type="RefSeq" id="WP_246913341.1">
    <property type="nucleotide sequence ID" value="NZ_JALJRB010000027.1"/>
</dbReference>
<evidence type="ECO:0000313" key="1">
    <source>
        <dbReference type="EMBL" id="MCJ8502492.1"/>
    </source>
</evidence>
<comment type="caution">
    <text evidence="1">The sequence shown here is derived from an EMBL/GenBank/DDBJ whole genome shotgun (WGS) entry which is preliminary data.</text>
</comment>
<name>A0AA41R6E2_9BACT</name>
<dbReference type="AlphaFoldDB" id="A0AA41R6E2"/>
<dbReference type="EMBL" id="JALJRB010000027">
    <property type="protein sequence ID" value="MCJ8502492.1"/>
    <property type="molecule type" value="Genomic_DNA"/>
</dbReference>
<organism evidence="1 2">
    <name type="scientific">Desulfatitalea alkaliphila</name>
    <dbReference type="NCBI Taxonomy" id="2929485"/>
    <lineage>
        <taxon>Bacteria</taxon>
        <taxon>Pseudomonadati</taxon>
        <taxon>Thermodesulfobacteriota</taxon>
        <taxon>Desulfobacteria</taxon>
        <taxon>Desulfobacterales</taxon>
        <taxon>Desulfosarcinaceae</taxon>
        <taxon>Desulfatitalea</taxon>
    </lineage>
</organism>
<proteinExistence type="predicted"/>
<accession>A0AA41R6E2</accession>
<reference evidence="1" key="1">
    <citation type="submission" date="2022-04" db="EMBL/GenBank/DDBJ databases">
        <title>Desulfatitalea alkaliphila sp. nov., a novel anaerobic sulfate-reducing bacterium isolated from terrestrial mud volcano, Taman Peninsula, Russia.</title>
        <authorList>
            <person name="Khomyakova M.A."/>
            <person name="Merkel A.Y."/>
            <person name="Slobodkin A.I."/>
        </authorList>
    </citation>
    <scope>NUCLEOTIDE SEQUENCE</scope>
    <source>
        <strain evidence="1">M08but</strain>
    </source>
</reference>
<evidence type="ECO:0000313" key="2">
    <source>
        <dbReference type="Proteomes" id="UP001165427"/>
    </source>
</evidence>
<sequence length="67" mass="7785">MSLGEKIFDAMRTGAVMNQKLSTLVDKVERMDTDMRDLDRRIIRLETTVDIYTRSATPTRTPKRIPE</sequence>